<reference evidence="3" key="1">
    <citation type="submission" date="2019-08" db="EMBL/GenBank/DDBJ databases">
        <title>The improved chromosome-level genome for the pearl oyster Pinctada fucata martensii using PacBio sequencing and Hi-C.</title>
        <authorList>
            <person name="Zheng Z."/>
        </authorList>
    </citation>
    <scope>NUCLEOTIDE SEQUENCE</scope>
    <source>
        <strain evidence="3">ZZ-2019</strain>
        <tissue evidence="3">Adductor muscle</tissue>
    </source>
</reference>
<name>A0AA88YAJ1_PINIB</name>
<proteinExistence type="predicted"/>
<sequence>MVGDLSSLKGFGQGQSSSPVVTVGQSASIKDALNKAGIASFTEHLLTECLAKEQFERCPSCKKAVQKTLFNEHIWFCQRAVDHKSSHFDKKSNEKSEADELDGKSKISLYCEARMDEEREEPITRQPSHGPDMHVSGTQPSSVILSLNNVIWPKTMKIIMSKNVPNDVAEWVGYDATGPTSKSNHQVTAQSKTPKHQMQKHKADKHRKRRIRDKKHRNIKHKGLHINQRDQLATSADLGRPSATERAEGAVILDYVRTTLPLFRLPRGLEERTIVV</sequence>
<evidence type="ECO:0000256" key="1">
    <source>
        <dbReference type="SAM" id="MobiDB-lite"/>
    </source>
</evidence>
<feature type="compositionally biased region" description="Basic residues" evidence="1">
    <location>
        <begin position="193"/>
        <end position="210"/>
    </location>
</feature>
<feature type="region of interest" description="Disordered" evidence="1">
    <location>
        <begin position="1"/>
        <end position="20"/>
    </location>
</feature>
<comment type="caution">
    <text evidence="3">The sequence shown here is derived from an EMBL/GenBank/DDBJ whole genome shotgun (WGS) entry which is preliminary data.</text>
</comment>
<evidence type="ECO:0000313" key="3">
    <source>
        <dbReference type="EMBL" id="KAK3092715.1"/>
    </source>
</evidence>
<feature type="domain" description="Centrosomal protein CEP104 Zn finger" evidence="2">
    <location>
        <begin position="38"/>
        <end position="83"/>
    </location>
</feature>
<keyword evidence="4" id="KW-1185">Reference proteome</keyword>
<dbReference type="EMBL" id="VSWD01000009">
    <property type="protein sequence ID" value="KAK3092715.1"/>
    <property type="molecule type" value="Genomic_DNA"/>
</dbReference>
<accession>A0AA88YAJ1</accession>
<dbReference type="AlphaFoldDB" id="A0AA88YAJ1"/>
<feature type="compositionally biased region" description="Polar residues" evidence="1">
    <location>
        <begin position="178"/>
        <end position="192"/>
    </location>
</feature>
<organism evidence="3 4">
    <name type="scientific">Pinctada imbricata</name>
    <name type="common">Atlantic pearl-oyster</name>
    <name type="synonym">Pinctada martensii</name>
    <dbReference type="NCBI Taxonomy" id="66713"/>
    <lineage>
        <taxon>Eukaryota</taxon>
        <taxon>Metazoa</taxon>
        <taxon>Spiralia</taxon>
        <taxon>Lophotrochozoa</taxon>
        <taxon>Mollusca</taxon>
        <taxon>Bivalvia</taxon>
        <taxon>Autobranchia</taxon>
        <taxon>Pteriomorphia</taxon>
        <taxon>Pterioida</taxon>
        <taxon>Pterioidea</taxon>
        <taxon>Pteriidae</taxon>
        <taxon>Pinctada</taxon>
    </lineage>
</organism>
<evidence type="ECO:0000313" key="4">
    <source>
        <dbReference type="Proteomes" id="UP001186944"/>
    </source>
</evidence>
<dbReference type="InterPro" id="IPR048738">
    <property type="entry name" value="CEP104_Znf"/>
</dbReference>
<feature type="region of interest" description="Disordered" evidence="1">
    <location>
        <begin position="117"/>
        <end position="138"/>
    </location>
</feature>
<evidence type="ECO:0000259" key="2">
    <source>
        <dbReference type="Pfam" id="PF21039"/>
    </source>
</evidence>
<dbReference type="Proteomes" id="UP001186944">
    <property type="component" value="Unassembled WGS sequence"/>
</dbReference>
<feature type="region of interest" description="Disordered" evidence="1">
    <location>
        <begin position="177"/>
        <end position="210"/>
    </location>
</feature>
<protein>
    <recommendedName>
        <fullName evidence="2">Centrosomal protein CEP104 Zn finger domain-containing protein</fullName>
    </recommendedName>
</protein>
<dbReference type="Pfam" id="PF21039">
    <property type="entry name" value="CEP104_ZnF"/>
    <property type="match status" value="1"/>
</dbReference>
<gene>
    <name evidence="3" type="ORF">FSP39_006403</name>
</gene>